<dbReference type="EMBL" id="GBXM01069010">
    <property type="protein sequence ID" value="JAH39567.1"/>
    <property type="molecule type" value="Transcribed_RNA"/>
</dbReference>
<organism evidence="2">
    <name type="scientific">Anguilla anguilla</name>
    <name type="common">European freshwater eel</name>
    <name type="synonym">Muraena anguilla</name>
    <dbReference type="NCBI Taxonomy" id="7936"/>
    <lineage>
        <taxon>Eukaryota</taxon>
        <taxon>Metazoa</taxon>
        <taxon>Chordata</taxon>
        <taxon>Craniata</taxon>
        <taxon>Vertebrata</taxon>
        <taxon>Euteleostomi</taxon>
        <taxon>Actinopterygii</taxon>
        <taxon>Neopterygii</taxon>
        <taxon>Teleostei</taxon>
        <taxon>Anguilliformes</taxon>
        <taxon>Anguillidae</taxon>
        <taxon>Anguilla</taxon>
    </lineage>
</organism>
<protein>
    <submittedName>
        <fullName evidence="2">Uncharacterized protein</fullName>
    </submittedName>
</protein>
<accession>A0A0E9SE91</accession>
<feature type="transmembrane region" description="Helical" evidence="1">
    <location>
        <begin position="7"/>
        <end position="27"/>
    </location>
</feature>
<keyword evidence="1" id="KW-1133">Transmembrane helix</keyword>
<name>A0A0E9SE91_ANGAN</name>
<evidence type="ECO:0000256" key="1">
    <source>
        <dbReference type="SAM" id="Phobius"/>
    </source>
</evidence>
<keyword evidence="1" id="KW-0472">Membrane</keyword>
<sequence>MYSRLPVCSWFAAFVYLCLFFSSQNLLTGVNRPNNWVYLLKLYL</sequence>
<reference evidence="2" key="2">
    <citation type="journal article" date="2015" name="Fish Shellfish Immunol.">
        <title>Early steps in the European eel (Anguilla anguilla)-Vibrio vulnificus interaction in the gills: Role of the RtxA13 toxin.</title>
        <authorList>
            <person name="Callol A."/>
            <person name="Pajuelo D."/>
            <person name="Ebbesson L."/>
            <person name="Teles M."/>
            <person name="MacKenzie S."/>
            <person name="Amaro C."/>
        </authorList>
    </citation>
    <scope>NUCLEOTIDE SEQUENCE</scope>
</reference>
<proteinExistence type="predicted"/>
<keyword evidence="1" id="KW-0812">Transmembrane</keyword>
<reference evidence="2" key="1">
    <citation type="submission" date="2014-11" db="EMBL/GenBank/DDBJ databases">
        <authorList>
            <person name="Amaro Gonzalez C."/>
        </authorList>
    </citation>
    <scope>NUCLEOTIDE SEQUENCE</scope>
</reference>
<dbReference type="AlphaFoldDB" id="A0A0E9SE91"/>
<evidence type="ECO:0000313" key="2">
    <source>
        <dbReference type="EMBL" id="JAH39567.1"/>
    </source>
</evidence>